<keyword evidence="2" id="KW-1185">Reference proteome</keyword>
<gene>
    <name evidence="1" type="ORF">SOIL9_78920</name>
</gene>
<dbReference type="EMBL" id="LR593886">
    <property type="protein sequence ID" value="VTS01311.1"/>
    <property type="molecule type" value="Genomic_DNA"/>
</dbReference>
<evidence type="ECO:0000313" key="2">
    <source>
        <dbReference type="Proteomes" id="UP000464178"/>
    </source>
</evidence>
<evidence type="ECO:0000313" key="1">
    <source>
        <dbReference type="EMBL" id="VTS01311.1"/>
    </source>
</evidence>
<dbReference type="RefSeq" id="WP_162672415.1">
    <property type="nucleotide sequence ID" value="NZ_LR593886.1"/>
</dbReference>
<organism evidence="1 2">
    <name type="scientific">Gemmata massiliana</name>
    <dbReference type="NCBI Taxonomy" id="1210884"/>
    <lineage>
        <taxon>Bacteria</taxon>
        <taxon>Pseudomonadati</taxon>
        <taxon>Planctomycetota</taxon>
        <taxon>Planctomycetia</taxon>
        <taxon>Gemmatales</taxon>
        <taxon>Gemmataceae</taxon>
        <taxon>Gemmata</taxon>
    </lineage>
</organism>
<dbReference type="AlphaFoldDB" id="A0A6P2DL70"/>
<protein>
    <submittedName>
        <fullName evidence="1">Uncharacterized protein</fullName>
    </submittedName>
</protein>
<dbReference type="Proteomes" id="UP000464178">
    <property type="component" value="Chromosome"/>
</dbReference>
<dbReference type="KEGG" id="gms:SOIL9_78920"/>
<accession>A0A6P2DL70</accession>
<proteinExistence type="predicted"/>
<name>A0A6P2DL70_9BACT</name>
<reference evidence="1 2" key="1">
    <citation type="submission" date="2019-05" db="EMBL/GenBank/DDBJ databases">
        <authorList>
            <consortium name="Science for Life Laboratories"/>
        </authorList>
    </citation>
    <scope>NUCLEOTIDE SEQUENCE [LARGE SCALE GENOMIC DNA]</scope>
    <source>
        <strain evidence="1">Soil9</strain>
    </source>
</reference>
<sequence>MPDPTITGFIPKWLRDEPLGEPEPFLLAGSIPDTDPHIVTRLIPKDHGYVLSARTLGKVLELKQNLVLYAARDVAEGLNANFADLRSLKEPLTKFATLTIEPFETGSFVIPARLEAAPLALEGKIEPLATDRVVERFNRLLAAIDQPDEAASMSIGALFTCKELGKLLKNEVESIEWTTIDREHNRMTPSVLTPAKAEKIERLLERRKPTEQVLEKIAGRLTAFDTVKNTFQLSVSGQKQRVKGTVMAFHAPWMCERLGQHVELEGIIERRGAKIMHLVVHRVVEGDDE</sequence>